<accession>F8AIH6</accession>
<evidence type="ECO:0000313" key="2">
    <source>
        <dbReference type="Proteomes" id="UP000008386"/>
    </source>
</evidence>
<dbReference type="HOGENOM" id="CLU_2629882_0_0_2"/>
<evidence type="ECO:0000313" key="1">
    <source>
        <dbReference type="EMBL" id="AEH24342.1"/>
    </source>
</evidence>
<dbReference type="EMBL" id="CP002779">
    <property type="protein sequence ID" value="AEH24342.1"/>
    <property type="molecule type" value="Genomic_DNA"/>
</dbReference>
<dbReference type="AlphaFoldDB" id="F8AIH6"/>
<name>F8AIH6_PYRYC</name>
<dbReference type="KEGG" id="pya:PYCH_06540"/>
<reference evidence="1 2" key="1">
    <citation type="journal article" date="2011" name="J. Bacteriol.">
        <title>Complete genome sequence of the obligate piezophilic hyperthermophilic archaeon Pyrococcus yayanosii CH1.</title>
        <authorList>
            <person name="Jun X."/>
            <person name="Lupeng L."/>
            <person name="Minjuan X."/>
            <person name="Oger P."/>
            <person name="Fengping W."/>
            <person name="Jebbar M."/>
            <person name="Xiang X."/>
        </authorList>
    </citation>
    <scope>NUCLEOTIDE SEQUENCE [LARGE SCALE GENOMIC DNA]</scope>
    <source>
        <strain evidence="2">CH1 / JCM 16557</strain>
    </source>
</reference>
<protein>
    <submittedName>
        <fullName evidence="1">Uncharacterized protein</fullName>
    </submittedName>
</protein>
<dbReference type="Proteomes" id="UP000008386">
    <property type="component" value="Chromosome"/>
</dbReference>
<proteinExistence type="predicted"/>
<organism evidence="1 2">
    <name type="scientific">Pyrococcus yayanosii (strain CH1 / JCM 16557)</name>
    <dbReference type="NCBI Taxonomy" id="529709"/>
    <lineage>
        <taxon>Archaea</taxon>
        <taxon>Methanobacteriati</taxon>
        <taxon>Methanobacteriota</taxon>
        <taxon>Thermococci</taxon>
        <taxon>Thermococcales</taxon>
        <taxon>Thermococcaceae</taxon>
        <taxon>Pyrococcus</taxon>
    </lineage>
</organism>
<gene>
    <name evidence="1" type="ordered locus">PYCH_06540</name>
</gene>
<sequence>MPSETIKLTAKFKLKETPEGLDELFQTYREIVNFLITHAFENNVTSFYRLKKETYKTLHSEGENPVRVLPCKVPREV</sequence>
<keyword evidence="2" id="KW-1185">Reference proteome</keyword>